<accession>A0A098TN76</accession>
<evidence type="ECO:0000256" key="2">
    <source>
        <dbReference type="ARBA" id="ARBA00023125"/>
    </source>
</evidence>
<dbReference type="InterPro" id="IPR039536">
    <property type="entry name" value="TetR_C_Proteobacteria"/>
</dbReference>
<name>A0A098TN76_9CYAN</name>
<feature type="DNA-binding region" description="H-T-H motif" evidence="4">
    <location>
        <begin position="36"/>
        <end position="55"/>
    </location>
</feature>
<dbReference type="InterPro" id="IPR050109">
    <property type="entry name" value="HTH-type_TetR-like_transc_reg"/>
</dbReference>
<dbReference type="OrthoDB" id="9816431at2"/>
<dbReference type="AlphaFoldDB" id="A0A098TN76"/>
<comment type="caution">
    <text evidence="6">The sequence shown here is derived from an EMBL/GenBank/DDBJ whole genome shotgun (WGS) entry which is preliminary data.</text>
</comment>
<keyword evidence="3" id="KW-0804">Transcription</keyword>
<evidence type="ECO:0000256" key="3">
    <source>
        <dbReference type="ARBA" id="ARBA00023163"/>
    </source>
</evidence>
<evidence type="ECO:0000256" key="1">
    <source>
        <dbReference type="ARBA" id="ARBA00023015"/>
    </source>
</evidence>
<evidence type="ECO:0000259" key="5">
    <source>
        <dbReference type="PROSITE" id="PS50977"/>
    </source>
</evidence>
<evidence type="ECO:0000256" key="4">
    <source>
        <dbReference type="PROSITE-ProRule" id="PRU00335"/>
    </source>
</evidence>
<keyword evidence="1" id="KW-0805">Transcription regulation</keyword>
<dbReference type="GO" id="GO:0045892">
    <property type="term" value="P:negative regulation of DNA-templated transcription"/>
    <property type="evidence" value="ECO:0007669"/>
    <property type="project" value="UniProtKB-ARBA"/>
</dbReference>
<dbReference type="SUPFAM" id="SSF48498">
    <property type="entry name" value="Tetracyclin repressor-like, C-terminal domain"/>
    <property type="match status" value="1"/>
</dbReference>
<dbReference type="PROSITE" id="PS50977">
    <property type="entry name" value="HTH_TETR_2"/>
    <property type="match status" value="1"/>
</dbReference>
<keyword evidence="7" id="KW-1185">Reference proteome</keyword>
<dbReference type="InterPro" id="IPR036271">
    <property type="entry name" value="Tet_transcr_reg_TetR-rel_C_sf"/>
</dbReference>
<keyword evidence="2 4" id="KW-0238">DNA-binding</keyword>
<evidence type="ECO:0000313" key="7">
    <source>
        <dbReference type="Proteomes" id="UP000030170"/>
    </source>
</evidence>
<dbReference type="GO" id="GO:0003700">
    <property type="term" value="F:DNA-binding transcription factor activity"/>
    <property type="evidence" value="ECO:0007669"/>
    <property type="project" value="TreeGrafter"/>
</dbReference>
<dbReference type="SUPFAM" id="SSF46689">
    <property type="entry name" value="Homeodomain-like"/>
    <property type="match status" value="1"/>
</dbReference>
<sequence length="207" mass="23530">MTKAKNIERELSAQKTDLILAGAMQEFLEHGYAGARIDKIVEAAGVSKATVYRYFPDKEALFTALIQQMASRKELFRLQNLRSYEEEPILFLRRYATEMLENVAEDPQILTFLRIILGESGRFPELARAFVRNIEKSSLDFLSQYFSTHPKLQIADPEVTARAFIGTLIHFVLLKHVLHSGDIVPMDRDRLLESLLALIIPPPIGNS</sequence>
<proteinExistence type="predicted"/>
<dbReference type="FunFam" id="1.10.10.60:FF:000141">
    <property type="entry name" value="TetR family transcriptional regulator"/>
    <property type="match status" value="1"/>
</dbReference>
<dbReference type="PANTHER" id="PTHR30055">
    <property type="entry name" value="HTH-TYPE TRANSCRIPTIONAL REGULATOR RUTR"/>
    <property type="match status" value="1"/>
</dbReference>
<dbReference type="Pfam" id="PF00440">
    <property type="entry name" value="TetR_N"/>
    <property type="match status" value="1"/>
</dbReference>
<dbReference type="PANTHER" id="PTHR30055:SF146">
    <property type="entry name" value="HTH-TYPE TRANSCRIPTIONAL DUAL REGULATOR CECR"/>
    <property type="match status" value="1"/>
</dbReference>
<reference evidence="6 7" key="1">
    <citation type="journal article" date="2014" name="Mol. Ecol.">
        <title>Evolution of Synechococcus.</title>
        <authorList>
            <person name="Dvorak P."/>
            <person name="Casamatta D."/>
            <person name="Hasler P."/>
            <person name="Poulickova A."/>
            <person name="Ondrej V."/>
            <person name="Sanges R."/>
        </authorList>
    </citation>
    <scope>NUCLEOTIDE SEQUENCE [LARGE SCALE GENOMIC DNA]</scope>
    <source>
        <strain evidence="6 7">CAUP A 1101</strain>
    </source>
</reference>
<dbReference type="Proteomes" id="UP000030170">
    <property type="component" value="Unassembled WGS sequence"/>
</dbReference>
<dbReference type="PRINTS" id="PR00455">
    <property type="entry name" value="HTHTETR"/>
</dbReference>
<dbReference type="InterPro" id="IPR009057">
    <property type="entry name" value="Homeodomain-like_sf"/>
</dbReference>
<protein>
    <submittedName>
        <fullName evidence="6">TetR family transcriptional regulator</fullName>
    </submittedName>
</protein>
<dbReference type="Gene3D" id="1.10.357.10">
    <property type="entry name" value="Tetracycline Repressor, domain 2"/>
    <property type="match status" value="1"/>
</dbReference>
<dbReference type="STRING" id="1497020.DO97_09950"/>
<organism evidence="6 7">
    <name type="scientific">Neosynechococcus sphagnicola sy1</name>
    <dbReference type="NCBI Taxonomy" id="1497020"/>
    <lineage>
        <taxon>Bacteria</taxon>
        <taxon>Bacillati</taxon>
        <taxon>Cyanobacteriota</taxon>
        <taxon>Cyanophyceae</taxon>
        <taxon>Neosynechococcales</taxon>
        <taxon>Neosynechococcaceae</taxon>
        <taxon>Neosynechococcus</taxon>
    </lineage>
</organism>
<evidence type="ECO:0000313" key="6">
    <source>
        <dbReference type="EMBL" id="KGF73749.1"/>
    </source>
</evidence>
<dbReference type="EMBL" id="JJML01000003">
    <property type="protein sequence ID" value="KGF73749.1"/>
    <property type="molecule type" value="Genomic_DNA"/>
</dbReference>
<dbReference type="Pfam" id="PF14246">
    <property type="entry name" value="TetR_C_7"/>
    <property type="match status" value="1"/>
</dbReference>
<dbReference type="InterPro" id="IPR001647">
    <property type="entry name" value="HTH_TetR"/>
</dbReference>
<feature type="domain" description="HTH tetR-type" evidence="5">
    <location>
        <begin position="13"/>
        <end position="73"/>
    </location>
</feature>
<gene>
    <name evidence="6" type="ORF">DO97_09950</name>
</gene>
<dbReference type="GO" id="GO:0000976">
    <property type="term" value="F:transcription cis-regulatory region binding"/>
    <property type="evidence" value="ECO:0007669"/>
    <property type="project" value="TreeGrafter"/>
</dbReference>